<evidence type="ECO:0000256" key="6">
    <source>
        <dbReference type="ARBA" id="ARBA00023033"/>
    </source>
</evidence>
<dbReference type="RefSeq" id="WP_381031416.1">
    <property type="nucleotide sequence ID" value="NZ_JBHSNY010000021.1"/>
</dbReference>
<dbReference type="PRINTS" id="PR00385">
    <property type="entry name" value="P450"/>
</dbReference>
<evidence type="ECO:0000313" key="9">
    <source>
        <dbReference type="Proteomes" id="UP001596154"/>
    </source>
</evidence>
<protein>
    <submittedName>
        <fullName evidence="8">Cytochrome P450</fullName>
    </submittedName>
</protein>
<dbReference type="Proteomes" id="UP001596154">
    <property type="component" value="Unassembled WGS sequence"/>
</dbReference>
<dbReference type="InterPro" id="IPR050196">
    <property type="entry name" value="Cytochrome_P450_Monoox"/>
</dbReference>
<dbReference type="PANTHER" id="PTHR24291">
    <property type="entry name" value="CYTOCHROME P450 FAMILY 4"/>
    <property type="match status" value="1"/>
</dbReference>
<dbReference type="InterPro" id="IPR017972">
    <property type="entry name" value="Cyt_P450_CS"/>
</dbReference>
<gene>
    <name evidence="8" type="ORF">ACFPZJ_37815</name>
</gene>
<dbReference type="PRINTS" id="PR00463">
    <property type="entry name" value="EP450I"/>
</dbReference>
<comment type="similarity">
    <text evidence="1 7">Belongs to the cytochrome P450 family.</text>
</comment>
<keyword evidence="4 7" id="KW-0560">Oxidoreductase</keyword>
<organism evidence="8 9">
    <name type="scientific">Streptomyces bullii</name>
    <dbReference type="NCBI Taxonomy" id="349910"/>
    <lineage>
        <taxon>Bacteria</taxon>
        <taxon>Bacillati</taxon>
        <taxon>Actinomycetota</taxon>
        <taxon>Actinomycetes</taxon>
        <taxon>Kitasatosporales</taxon>
        <taxon>Streptomycetaceae</taxon>
        <taxon>Streptomyces</taxon>
    </lineage>
</organism>
<keyword evidence="3 7" id="KW-0479">Metal-binding</keyword>
<evidence type="ECO:0000313" key="8">
    <source>
        <dbReference type="EMBL" id="MFC5639388.1"/>
    </source>
</evidence>
<dbReference type="PANTHER" id="PTHR24291:SF50">
    <property type="entry name" value="BIFUNCTIONAL ALBAFLAVENONE MONOOXYGENASE_TERPENE SYNTHASE"/>
    <property type="match status" value="1"/>
</dbReference>
<dbReference type="SUPFAM" id="SSF48264">
    <property type="entry name" value="Cytochrome P450"/>
    <property type="match status" value="1"/>
</dbReference>
<comment type="caution">
    <text evidence="8">The sequence shown here is derived from an EMBL/GenBank/DDBJ whole genome shotgun (WGS) entry which is preliminary data.</text>
</comment>
<evidence type="ECO:0000256" key="2">
    <source>
        <dbReference type="ARBA" id="ARBA00022617"/>
    </source>
</evidence>
<evidence type="ECO:0000256" key="1">
    <source>
        <dbReference type="ARBA" id="ARBA00010617"/>
    </source>
</evidence>
<dbReference type="InterPro" id="IPR001128">
    <property type="entry name" value="Cyt_P450"/>
</dbReference>
<keyword evidence="9" id="KW-1185">Reference proteome</keyword>
<evidence type="ECO:0000256" key="7">
    <source>
        <dbReference type="RuleBase" id="RU000461"/>
    </source>
</evidence>
<keyword evidence="6 7" id="KW-0503">Monooxygenase</keyword>
<dbReference type="EMBL" id="JBHSNY010000021">
    <property type="protein sequence ID" value="MFC5639388.1"/>
    <property type="molecule type" value="Genomic_DNA"/>
</dbReference>
<dbReference type="Pfam" id="PF00067">
    <property type="entry name" value="p450"/>
    <property type="match status" value="1"/>
</dbReference>
<evidence type="ECO:0000256" key="3">
    <source>
        <dbReference type="ARBA" id="ARBA00022723"/>
    </source>
</evidence>
<sequence length="428" mass="47523">MGHLPRMVADPWAFLRTLPAHGDLVTVMIGPQAVHTLCDPALLHQVLVDDRRYDKGGPLFDKAREVLGDGLATCPHEVHRRLRRLVQPAFHPSRLPGYADLMARQIADVIDGWQDGQVIDVPGQTHAIAAGVATTTMFSTRIDPRQVAATRRSVQIAMSGIYRRLLTPNGLDRLPLPANRRYDQARARLHRTVDDIVTRACDGPGTDHGDLLSTLLAASDGPDGLSPREITDQVVTFFVSGVTSITSGLAWALHMLTQHPDLADQVHQEADDVLGGRTATWQDWPHLGLTRRFVTETMRLYPPGWIFTRKVTAHTHLAGRILPAGSVLAFSPYLLHHRPDLFPEPERFDPGRWTPERAADIPPYAYVPFGAGPRKCIGETFTLLQSTLVLASIAARWRLHPVPGQRVRPALRATLVPRRLHLRLEARP</sequence>
<evidence type="ECO:0000256" key="5">
    <source>
        <dbReference type="ARBA" id="ARBA00023004"/>
    </source>
</evidence>
<dbReference type="CDD" id="cd11049">
    <property type="entry name" value="CYP170A1-like"/>
    <property type="match status" value="1"/>
</dbReference>
<keyword evidence="2 7" id="KW-0349">Heme</keyword>
<keyword evidence="5 7" id="KW-0408">Iron</keyword>
<dbReference type="PROSITE" id="PS00086">
    <property type="entry name" value="CYTOCHROME_P450"/>
    <property type="match status" value="1"/>
</dbReference>
<reference evidence="9" key="1">
    <citation type="journal article" date="2019" name="Int. J. Syst. Evol. Microbiol.">
        <title>The Global Catalogue of Microorganisms (GCM) 10K type strain sequencing project: providing services to taxonomists for standard genome sequencing and annotation.</title>
        <authorList>
            <consortium name="The Broad Institute Genomics Platform"/>
            <consortium name="The Broad Institute Genome Sequencing Center for Infectious Disease"/>
            <person name="Wu L."/>
            <person name="Ma J."/>
        </authorList>
    </citation>
    <scope>NUCLEOTIDE SEQUENCE [LARGE SCALE GENOMIC DNA]</scope>
    <source>
        <strain evidence="9">CGMCC 4.7248</strain>
    </source>
</reference>
<dbReference type="Gene3D" id="1.10.630.10">
    <property type="entry name" value="Cytochrome P450"/>
    <property type="match status" value="1"/>
</dbReference>
<proteinExistence type="inferred from homology"/>
<dbReference type="InterPro" id="IPR036396">
    <property type="entry name" value="Cyt_P450_sf"/>
</dbReference>
<name>A0ABW0V0L9_9ACTN</name>
<accession>A0ABW0V0L9</accession>
<evidence type="ECO:0000256" key="4">
    <source>
        <dbReference type="ARBA" id="ARBA00023002"/>
    </source>
</evidence>
<dbReference type="InterPro" id="IPR002401">
    <property type="entry name" value="Cyt_P450_E_grp-I"/>
</dbReference>